<name>A0A3E0TYI1_9GAMM</name>
<evidence type="ECO:0000256" key="1">
    <source>
        <dbReference type="SAM" id="Phobius"/>
    </source>
</evidence>
<keyword evidence="1" id="KW-1133">Transmembrane helix</keyword>
<keyword evidence="1" id="KW-0472">Membrane</keyword>
<feature type="transmembrane region" description="Helical" evidence="1">
    <location>
        <begin position="74"/>
        <end position="91"/>
    </location>
</feature>
<keyword evidence="1" id="KW-0812">Transmembrane</keyword>
<sequence length="162" mass="18500">MILNALLFNVCWFGLIFWGNYFIPVVFIWLVWHLKNCPNTKQEFQLIFQVAAIGLIIDSSLMHVGIFSFEQESLIIPAWLLVLWAAFAATLNHSIKLICRNVTVSRCIGAFVVPMSYLAGERLEAVYFQFSYLATVATISIVWMLLLPYLISLTVEKKQGYA</sequence>
<feature type="transmembrane region" description="Helical" evidence="1">
    <location>
        <begin position="103"/>
        <end position="120"/>
    </location>
</feature>
<protein>
    <submittedName>
        <fullName evidence="2">DUF2878 domain-containing protein</fullName>
    </submittedName>
</protein>
<dbReference type="EMBL" id="QUOT01000001">
    <property type="protein sequence ID" value="REL29524.1"/>
    <property type="molecule type" value="Genomic_DNA"/>
</dbReference>
<gene>
    <name evidence="2" type="ORF">DXX94_01620</name>
</gene>
<comment type="caution">
    <text evidence="2">The sequence shown here is derived from an EMBL/GenBank/DDBJ whole genome shotgun (WGS) entry which is preliminary data.</text>
</comment>
<reference evidence="3" key="1">
    <citation type="submission" date="2018-08" db="EMBL/GenBank/DDBJ databases">
        <title>Thalassotalea euphylliae genome.</title>
        <authorList>
            <person name="Summers S."/>
            <person name="Rice S.A."/>
            <person name="Freckelton M.L."/>
            <person name="Nedved B.T."/>
            <person name="Hadfield M.G."/>
        </authorList>
    </citation>
    <scope>NUCLEOTIDE SEQUENCE [LARGE SCALE GENOMIC DNA]</scope>
    <source>
        <strain evidence="3">H3</strain>
    </source>
</reference>
<dbReference type="AlphaFoldDB" id="A0A3E0TYI1"/>
<keyword evidence="3" id="KW-1185">Reference proteome</keyword>
<proteinExistence type="predicted"/>
<accession>A0A3E0TYI1</accession>
<feature type="transmembrane region" description="Helical" evidence="1">
    <location>
        <begin position="126"/>
        <end position="151"/>
    </location>
</feature>
<dbReference type="Proteomes" id="UP000256899">
    <property type="component" value="Unassembled WGS sequence"/>
</dbReference>
<feature type="transmembrane region" description="Helical" evidence="1">
    <location>
        <begin position="44"/>
        <end position="68"/>
    </location>
</feature>
<feature type="transmembrane region" description="Helical" evidence="1">
    <location>
        <begin position="6"/>
        <end position="32"/>
    </location>
</feature>
<dbReference type="InterPro" id="IPR021306">
    <property type="entry name" value="DUF2878"/>
</dbReference>
<organism evidence="2 3">
    <name type="scientific">Thalassotalea euphylliae</name>
    <dbReference type="NCBI Taxonomy" id="1655234"/>
    <lineage>
        <taxon>Bacteria</taxon>
        <taxon>Pseudomonadati</taxon>
        <taxon>Pseudomonadota</taxon>
        <taxon>Gammaproteobacteria</taxon>
        <taxon>Alteromonadales</taxon>
        <taxon>Colwelliaceae</taxon>
        <taxon>Thalassotalea</taxon>
    </lineage>
</organism>
<dbReference type="Pfam" id="PF11086">
    <property type="entry name" value="DUF2878"/>
    <property type="match status" value="1"/>
</dbReference>
<dbReference type="RefSeq" id="WP_116013441.1">
    <property type="nucleotide sequence ID" value="NZ_QUOT01000001.1"/>
</dbReference>
<evidence type="ECO:0000313" key="3">
    <source>
        <dbReference type="Proteomes" id="UP000256899"/>
    </source>
</evidence>
<evidence type="ECO:0000313" key="2">
    <source>
        <dbReference type="EMBL" id="REL29524.1"/>
    </source>
</evidence>